<dbReference type="PANTHER" id="PTHR34387">
    <property type="entry name" value="SLR1258 PROTEIN"/>
    <property type="match status" value="1"/>
</dbReference>
<dbReference type="GO" id="GO:0006974">
    <property type="term" value="P:DNA damage response"/>
    <property type="evidence" value="ECO:0007669"/>
    <property type="project" value="TreeGrafter"/>
</dbReference>
<dbReference type="RefSeq" id="WP_074930335.1">
    <property type="nucleotide sequence ID" value="NZ_FORI01000002.1"/>
</dbReference>
<dbReference type="PROSITE" id="PS51257">
    <property type="entry name" value="PROKAR_LIPOPROTEIN"/>
    <property type="match status" value="1"/>
</dbReference>
<name>A0A1I3IP67_9SPIR</name>
<evidence type="ECO:0000313" key="2">
    <source>
        <dbReference type="Proteomes" id="UP000182737"/>
    </source>
</evidence>
<dbReference type="InterPro" id="IPR007497">
    <property type="entry name" value="SIMPL/DUF541"/>
</dbReference>
<dbReference type="Proteomes" id="UP000182737">
    <property type="component" value="Unassembled WGS sequence"/>
</dbReference>
<reference evidence="2" key="1">
    <citation type="submission" date="2016-10" db="EMBL/GenBank/DDBJ databases">
        <authorList>
            <person name="Varghese N."/>
            <person name="Submissions S."/>
        </authorList>
    </citation>
    <scope>NUCLEOTIDE SEQUENCE [LARGE SCALE GENOMIC DNA]</scope>
    <source>
        <strain evidence="2">XBD1002</strain>
    </source>
</reference>
<evidence type="ECO:0000313" key="1">
    <source>
        <dbReference type="EMBL" id="SFI49563.1"/>
    </source>
</evidence>
<dbReference type="Pfam" id="PF04402">
    <property type="entry name" value="SIMPL"/>
    <property type="match status" value="1"/>
</dbReference>
<evidence type="ECO:0008006" key="3">
    <source>
        <dbReference type="Google" id="ProtNLM"/>
    </source>
</evidence>
<dbReference type="Gene3D" id="3.30.70.2970">
    <property type="entry name" value="Protein of unknown function (DUF541), domain 2"/>
    <property type="match status" value="1"/>
</dbReference>
<keyword evidence="2" id="KW-1185">Reference proteome</keyword>
<accession>A0A1I3IP67</accession>
<dbReference type="AlphaFoldDB" id="A0A1I3IP67"/>
<dbReference type="OrthoDB" id="358788at2"/>
<protein>
    <recommendedName>
        <fullName evidence="3">DUF541 domain-containing protein</fullName>
    </recommendedName>
</protein>
<proteinExistence type="predicted"/>
<dbReference type="EMBL" id="FORI01000002">
    <property type="protein sequence ID" value="SFI49563.1"/>
    <property type="molecule type" value="Genomic_DNA"/>
</dbReference>
<dbReference type="InterPro" id="IPR052022">
    <property type="entry name" value="26kDa_periplasmic_antigen"/>
</dbReference>
<organism evidence="1 2">
    <name type="scientific">Treponema bryantii</name>
    <dbReference type="NCBI Taxonomy" id="163"/>
    <lineage>
        <taxon>Bacteria</taxon>
        <taxon>Pseudomonadati</taxon>
        <taxon>Spirochaetota</taxon>
        <taxon>Spirochaetia</taxon>
        <taxon>Spirochaetales</taxon>
        <taxon>Treponemataceae</taxon>
        <taxon>Treponema</taxon>
    </lineage>
</organism>
<gene>
    <name evidence="1" type="ORF">SAMN04487775_10231</name>
</gene>
<dbReference type="Gene3D" id="3.30.110.170">
    <property type="entry name" value="Protein of unknown function (DUF541), domain 1"/>
    <property type="match status" value="1"/>
</dbReference>
<dbReference type="PANTHER" id="PTHR34387:SF2">
    <property type="entry name" value="SLR1258 PROTEIN"/>
    <property type="match status" value="1"/>
</dbReference>
<sequence length="238" mass="25126">MKNLVKSILVIGVGIALLSSCVLGRPAKEEAPVRSITVSGSGSVSVKPDMVSMKFIVKNTGWNCPQTAERNAINTSNTIAAIKEAGIPESDISTYDYSITQDNSHTYAGEYTVRNTIAVLIRNIDLTGKVIDAAVKNNTGANGITSFEYLVSDKATALREARTLAIKNAQDAASLLAGASGCKVNGVLEIREDYTSAGRGNDMMFKAVSMEVGGTPTPIVEGNVTITSNVTVKYELSN</sequence>